<evidence type="ECO:0000256" key="1">
    <source>
        <dbReference type="SAM" id="Phobius"/>
    </source>
</evidence>
<proteinExistence type="predicted"/>
<dbReference type="AlphaFoldDB" id="A0A381UW62"/>
<accession>A0A381UW62</accession>
<keyword evidence="1" id="KW-1133">Transmembrane helix</keyword>
<protein>
    <submittedName>
        <fullName evidence="2">Uncharacterized protein</fullName>
    </submittedName>
</protein>
<organism evidence="2">
    <name type="scientific">marine metagenome</name>
    <dbReference type="NCBI Taxonomy" id="408172"/>
    <lineage>
        <taxon>unclassified sequences</taxon>
        <taxon>metagenomes</taxon>
        <taxon>ecological metagenomes</taxon>
    </lineage>
</organism>
<name>A0A381UW62_9ZZZZ</name>
<reference evidence="2" key="1">
    <citation type="submission" date="2018-05" db="EMBL/GenBank/DDBJ databases">
        <authorList>
            <person name="Lanie J.A."/>
            <person name="Ng W.-L."/>
            <person name="Kazmierczak K.M."/>
            <person name="Andrzejewski T.M."/>
            <person name="Davidsen T.M."/>
            <person name="Wayne K.J."/>
            <person name="Tettelin H."/>
            <person name="Glass J.I."/>
            <person name="Rusch D."/>
            <person name="Podicherti R."/>
            <person name="Tsui H.-C.T."/>
            <person name="Winkler M.E."/>
        </authorList>
    </citation>
    <scope>NUCLEOTIDE SEQUENCE</scope>
</reference>
<keyword evidence="1" id="KW-0472">Membrane</keyword>
<dbReference type="EMBL" id="UINC01007270">
    <property type="protein sequence ID" value="SVA32382.1"/>
    <property type="molecule type" value="Genomic_DNA"/>
</dbReference>
<keyword evidence="1" id="KW-0812">Transmembrane</keyword>
<feature type="transmembrane region" description="Helical" evidence="1">
    <location>
        <begin position="80"/>
        <end position="97"/>
    </location>
</feature>
<evidence type="ECO:0000313" key="2">
    <source>
        <dbReference type="EMBL" id="SVA32382.1"/>
    </source>
</evidence>
<gene>
    <name evidence="2" type="ORF">METZ01_LOCUS85236</name>
</gene>
<sequence>MEPKANLPSNKYFDNKMDIINIKYKLMLLKKNKQDYVNNYNEMKKLAAFFQYMKLMENFKKEELNAEINRIRYRIKLKNIFRYTSLLVLILFFYYKYSKPLNNYFVTIRYTLKKWSIISQNYLNKNRLHSISLS</sequence>